<dbReference type="HOGENOM" id="CLU_040306_0_0_1"/>
<evidence type="ECO:0000313" key="4">
    <source>
        <dbReference type="Proteomes" id="UP000027195"/>
    </source>
</evidence>
<name>A0A067MLR6_BOTB1</name>
<evidence type="ECO:0000256" key="1">
    <source>
        <dbReference type="SAM" id="Coils"/>
    </source>
</evidence>
<organism evidence="3 4">
    <name type="scientific">Botryobasidium botryosum (strain FD-172 SS1)</name>
    <dbReference type="NCBI Taxonomy" id="930990"/>
    <lineage>
        <taxon>Eukaryota</taxon>
        <taxon>Fungi</taxon>
        <taxon>Dikarya</taxon>
        <taxon>Basidiomycota</taxon>
        <taxon>Agaricomycotina</taxon>
        <taxon>Agaricomycetes</taxon>
        <taxon>Cantharellales</taxon>
        <taxon>Botryobasidiaceae</taxon>
        <taxon>Botryobasidium</taxon>
    </lineage>
</organism>
<evidence type="ECO:0000256" key="2">
    <source>
        <dbReference type="SAM" id="MobiDB-lite"/>
    </source>
</evidence>
<gene>
    <name evidence="3" type="ORF">BOTBODRAFT_172811</name>
</gene>
<dbReference type="OrthoDB" id="3231188at2759"/>
<keyword evidence="4" id="KW-1185">Reference proteome</keyword>
<dbReference type="InParanoid" id="A0A067MLR6"/>
<dbReference type="Proteomes" id="UP000027195">
    <property type="component" value="Unassembled WGS sequence"/>
</dbReference>
<keyword evidence="1" id="KW-0175">Coiled coil</keyword>
<dbReference type="AlphaFoldDB" id="A0A067MLR6"/>
<sequence length="366" mass="41398">MPRASRSRSASRSSPIAGRSSAPSNRRGGPLNSVADMQIALTEAQLEASTRAEEIKELKRELATMMNQQNRRRRRAFPATTPEDRAVVLAGKKFTVTCQMWIPDHAFFAKEYDEDNPDERLEELIASLPLSVQDMRDSYHVTRLFFTAMSNQRSAAAHRVQMVCGSTIFGCQATELTDITRRAKSEIFGELLEFDEEKGTYARLPQLLCIDGPGSKPNRVFRNPIVLAIAKVTLFGPSMVLKDGKKLNTPILCANLWSLTEVTAGLIAFSAVLARWAISPDDSLETEGATSRIKYFEDFLFYREYINRGLAQRKKAITGLFYEWNQVLFPEMFERRYEDASDEEVLEAFHELEDEEAEEPEAGDED</sequence>
<feature type="compositionally biased region" description="Low complexity" evidence="2">
    <location>
        <begin position="1"/>
        <end position="24"/>
    </location>
</feature>
<dbReference type="STRING" id="930990.A0A067MLR6"/>
<proteinExistence type="predicted"/>
<accession>A0A067MLR6</accession>
<feature type="coiled-coil region" evidence="1">
    <location>
        <begin position="41"/>
        <end position="75"/>
    </location>
</feature>
<protein>
    <submittedName>
        <fullName evidence="3">Uncharacterized protein</fullName>
    </submittedName>
</protein>
<reference evidence="4" key="1">
    <citation type="journal article" date="2014" name="Proc. Natl. Acad. Sci. U.S.A.">
        <title>Extensive sampling of basidiomycete genomes demonstrates inadequacy of the white-rot/brown-rot paradigm for wood decay fungi.</title>
        <authorList>
            <person name="Riley R."/>
            <person name="Salamov A.A."/>
            <person name="Brown D.W."/>
            <person name="Nagy L.G."/>
            <person name="Floudas D."/>
            <person name="Held B.W."/>
            <person name="Levasseur A."/>
            <person name="Lombard V."/>
            <person name="Morin E."/>
            <person name="Otillar R."/>
            <person name="Lindquist E.A."/>
            <person name="Sun H."/>
            <person name="LaButti K.M."/>
            <person name="Schmutz J."/>
            <person name="Jabbour D."/>
            <person name="Luo H."/>
            <person name="Baker S.E."/>
            <person name="Pisabarro A.G."/>
            <person name="Walton J.D."/>
            <person name="Blanchette R.A."/>
            <person name="Henrissat B."/>
            <person name="Martin F."/>
            <person name="Cullen D."/>
            <person name="Hibbett D.S."/>
            <person name="Grigoriev I.V."/>
        </authorList>
    </citation>
    <scope>NUCLEOTIDE SEQUENCE [LARGE SCALE GENOMIC DNA]</scope>
    <source>
        <strain evidence="4">FD-172 SS1</strain>
    </source>
</reference>
<evidence type="ECO:0000313" key="3">
    <source>
        <dbReference type="EMBL" id="KDQ16698.1"/>
    </source>
</evidence>
<dbReference type="InterPro" id="IPR046521">
    <property type="entry name" value="DUF6698"/>
</dbReference>
<dbReference type="EMBL" id="KL198026">
    <property type="protein sequence ID" value="KDQ16698.1"/>
    <property type="molecule type" value="Genomic_DNA"/>
</dbReference>
<feature type="region of interest" description="Disordered" evidence="2">
    <location>
        <begin position="1"/>
        <end position="32"/>
    </location>
</feature>
<dbReference type="Pfam" id="PF20414">
    <property type="entry name" value="DUF6698"/>
    <property type="match status" value="1"/>
</dbReference>